<keyword evidence="1" id="KW-0732">Signal</keyword>
<dbReference type="Gene3D" id="2.60.40.1080">
    <property type="match status" value="1"/>
</dbReference>
<feature type="chain" id="PRO_5022837334" description="SCP domain-containing protein" evidence="1">
    <location>
        <begin position="39"/>
        <end position="508"/>
    </location>
</feature>
<dbReference type="InterPro" id="IPR035940">
    <property type="entry name" value="CAP_sf"/>
</dbReference>
<dbReference type="InterPro" id="IPR036249">
    <property type="entry name" value="Thioredoxin-like_sf"/>
</dbReference>
<evidence type="ECO:0000259" key="2">
    <source>
        <dbReference type="SMART" id="SM00198"/>
    </source>
</evidence>
<dbReference type="Pfam" id="PF00188">
    <property type="entry name" value="CAP"/>
    <property type="match status" value="1"/>
</dbReference>
<dbReference type="SMART" id="SM00635">
    <property type="entry name" value="BID_2"/>
    <property type="match status" value="1"/>
</dbReference>
<dbReference type="PANTHER" id="PTHR31157:SF1">
    <property type="entry name" value="SCP DOMAIN-CONTAINING PROTEIN"/>
    <property type="match status" value="1"/>
</dbReference>
<dbReference type="AlphaFoldDB" id="A0A5C5BUW0"/>
<evidence type="ECO:0000256" key="1">
    <source>
        <dbReference type="SAM" id="SignalP"/>
    </source>
</evidence>
<evidence type="ECO:0000313" key="4">
    <source>
        <dbReference type="EMBL" id="TNU90286.1"/>
    </source>
</evidence>
<dbReference type="SUPFAM" id="SSF49373">
    <property type="entry name" value="Invasin/intimin cell-adhesion fragments"/>
    <property type="match status" value="1"/>
</dbReference>
<name>A0A5C5BUW0_EGGLN</name>
<feature type="domain" description="BIG2" evidence="3">
    <location>
        <begin position="427"/>
        <end position="504"/>
    </location>
</feature>
<protein>
    <recommendedName>
        <fullName evidence="6">SCP domain-containing protein</fullName>
    </recommendedName>
</protein>
<reference evidence="4 5" key="1">
    <citation type="journal article" date="2005" name="Appl. Environ. Microbiol.">
        <title>Intestinal bacterial communities that produce active estrogen-like compounds enterodiol and enterolactone in humans.</title>
        <authorList>
            <person name="Clavel T."/>
            <person name="Henderson G."/>
            <person name="Alpert C.A."/>
            <person name="Philippe C."/>
            <person name="Rigottier-Gois L."/>
            <person name="Dore J."/>
            <person name="Blaut M."/>
        </authorList>
    </citation>
    <scope>NUCLEOTIDE SEQUENCE [LARGE SCALE GENOMIC DNA]</scope>
    <source>
        <strain evidence="4 5">SECO-MT75m2</strain>
    </source>
</reference>
<dbReference type="Proteomes" id="UP000312594">
    <property type="component" value="Unassembled WGS sequence"/>
</dbReference>
<dbReference type="SUPFAM" id="SSF55797">
    <property type="entry name" value="PR-1-like"/>
    <property type="match status" value="1"/>
</dbReference>
<dbReference type="SMART" id="SM00198">
    <property type="entry name" value="SCP"/>
    <property type="match status" value="1"/>
</dbReference>
<gene>
    <name evidence="4" type="ORF">FIC87_09305</name>
</gene>
<dbReference type="InterPro" id="IPR008964">
    <property type="entry name" value="Invasin/intimin_cell_adhesion"/>
</dbReference>
<comment type="caution">
    <text evidence="4">The sequence shown here is derived from an EMBL/GenBank/DDBJ whole genome shotgun (WGS) entry which is preliminary data.</text>
</comment>
<feature type="domain" description="SCP" evidence="2">
    <location>
        <begin position="271"/>
        <end position="389"/>
    </location>
</feature>
<feature type="non-terminal residue" evidence="4">
    <location>
        <position position="508"/>
    </location>
</feature>
<dbReference type="EMBL" id="VEVP01000019">
    <property type="protein sequence ID" value="TNU90286.1"/>
    <property type="molecule type" value="Genomic_DNA"/>
</dbReference>
<evidence type="ECO:0000259" key="3">
    <source>
        <dbReference type="SMART" id="SM00635"/>
    </source>
</evidence>
<organism evidence="4 5">
    <name type="scientific">Eggerthella lenta</name>
    <name type="common">Eubacterium lentum</name>
    <dbReference type="NCBI Taxonomy" id="84112"/>
    <lineage>
        <taxon>Bacteria</taxon>
        <taxon>Bacillati</taxon>
        <taxon>Actinomycetota</taxon>
        <taxon>Coriobacteriia</taxon>
        <taxon>Eggerthellales</taxon>
        <taxon>Eggerthellaceae</taxon>
        <taxon>Eggerthella</taxon>
    </lineage>
</organism>
<evidence type="ECO:0000313" key="5">
    <source>
        <dbReference type="Proteomes" id="UP000312594"/>
    </source>
</evidence>
<dbReference type="Gene3D" id="3.40.33.10">
    <property type="entry name" value="CAP"/>
    <property type="match status" value="1"/>
</dbReference>
<dbReference type="Pfam" id="PF02368">
    <property type="entry name" value="Big_2"/>
    <property type="match status" value="1"/>
</dbReference>
<proteinExistence type="predicted"/>
<dbReference type="InterPro" id="IPR003343">
    <property type="entry name" value="Big_2"/>
</dbReference>
<feature type="signal peptide" evidence="1">
    <location>
        <begin position="1"/>
        <end position="38"/>
    </location>
</feature>
<dbReference type="CDD" id="cd05379">
    <property type="entry name" value="CAP_bacterial"/>
    <property type="match status" value="1"/>
</dbReference>
<accession>A0A5C5BUW0</accession>
<sequence length="508" mass="53270">MGNACGTALEGSAMARRILACLLAIALSCSFMPLTAWADESSVETVEATVGELDEGSAPEASSSIAADLSDSCIEDPSADENGSLEVLSVDEGPMKQVESGVQSSDYDIVSVDGVTTKFNGSYAGTVRVMVFGRSTCFNTATTSERLRSLLSEDSYSNVRGFVLCADSGDVSAFSRKYKGADDKNMTYAADGYSYNSLMWKLCRQVGFGGFSLALPFVAIVDQDNAIRYASTGLLSEGTLRAYLDVVLGTRTVEDALGTVDFKIPGKDNARSARSVLAMVNEERSKKGVSALSWDEDLEKAAQQRAAEIAISFSHDRPNGASCLTAIPPAKRNYAGENIFIGLGSSAKTAHDAWTDSPGHYANMVNSGYASLGVASFVCSAPNGRSCTGWVEMFSSAKGTGMVAQVEDDVAVVRSISAMKMNLDLKLSGSGALDENETEKFVLYNVNKEWSYATQAIDPSSATWHSSDASVVSVDRTGLVSAKKAGSATVTASVGGVSASIGVKVSAA</sequence>
<dbReference type="PANTHER" id="PTHR31157">
    <property type="entry name" value="SCP DOMAIN-CONTAINING PROTEIN"/>
    <property type="match status" value="1"/>
</dbReference>
<dbReference type="InterPro" id="IPR014044">
    <property type="entry name" value="CAP_dom"/>
</dbReference>
<evidence type="ECO:0008006" key="6">
    <source>
        <dbReference type="Google" id="ProtNLM"/>
    </source>
</evidence>
<dbReference type="SUPFAM" id="SSF52833">
    <property type="entry name" value="Thioredoxin-like"/>
    <property type="match status" value="1"/>
</dbReference>